<gene>
    <name evidence="2" type="ORF">XM53_12355</name>
</gene>
<dbReference type="RefSeq" id="WP_057793722.1">
    <property type="nucleotide sequence ID" value="NZ_LAXJ01000010.1"/>
</dbReference>
<dbReference type="Gene3D" id="3.40.50.150">
    <property type="entry name" value="Vaccinia Virus protein VP39"/>
    <property type="match status" value="1"/>
</dbReference>
<dbReference type="Pfam" id="PF13649">
    <property type="entry name" value="Methyltransf_25"/>
    <property type="match status" value="1"/>
</dbReference>
<protein>
    <recommendedName>
        <fullName evidence="1">Methyltransferase domain-containing protein</fullName>
    </recommendedName>
</protein>
<dbReference type="PATRIC" id="fig|1641875.4.peg.264"/>
<feature type="domain" description="Methyltransferase" evidence="1">
    <location>
        <begin position="43"/>
        <end position="127"/>
    </location>
</feature>
<dbReference type="SUPFAM" id="SSF53335">
    <property type="entry name" value="S-adenosyl-L-methionine-dependent methyltransferases"/>
    <property type="match status" value="1"/>
</dbReference>
<sequence>MNQISDTQFQADWLSLREAADHAARDDALLARAAACVRPGMRVLDLGSGTGSTARAFAGAGYDEVQWCFLDTDAAHLQVAKARHPLAECVQASVWDVDALPLEHVGLVTASALLDLMSTAWVDALAERLGQAGIPFYAALSFDGRMRWEPPIAADADVTEAFNRHQRGDKGGQAAMGPDAAALTAKGFEAQGFTVSLADSAWVLGPDDAALQDEFVAGVATAAAQAGEVQAETWARGRRKASGHTALRVGHADLLAVPAGHGPKQDDRR</sequence>
<evidence type="ECO:0000313" key="3">
    <source>
        <dbReference type="Proteomes" id="UP000051295"/>
    </source>
</evidence>
<proteinExistence type="predicted"/>
<organism evidence="2 3">
    <name type="scientific">Roseovarius atlanticus</name>
    <dbReference type="NCBI Taxonomy" id="1641875"/>
    <lineage>
        <taxon>Bacteria</taxon>
        <taxon>Pseudomonadati</taxon>
        <taxon>Pseudomonadota</taxon>
        <taxon>Alphaproteobacteria</taxon>
        <taxon>Rhodobacterales</taxon>
        <taxon>Roseobacteraceae</taxon>
        <taxon>Roseovarius</taxon>
    </lineage>
</organism>
<reference evidence="2 3" key="1">
    <citation type="submission" date="2015-04" db="EMBL/GenBank/DDBJ databases">
        <title>The draft genome sequence of Roseovarius sp.R12b.</title>
        <authorList>
            <person name="Li G."/>
            <person name="Lai Q."/>
            <person name="Shao Z."/>
            <person name="Yan P."/>
        </authorList>
    </citation>
    <scope>NUCLEOTIDE SEQUENCE [LARGE SCALE GENOMIC DNA]</scope>
    <source>
        <strain evidence="2 3">R12B</strain>
    </source>
</reference>
<dbReference type="InterPro" id="IPR029063">
    <property type="entry name" value="SAM-dependent_MTases_sf"/>
</dbReference>
<dbReference type="OrthoDB" id="7273451at2"/>
<dbReference type="STRING" id="1641875.XM53_12355"/>
<dbReference type="InterPro" id="IPR041698">
    <property type="entry name" value="Methyltransf_25"/>
</dbReference>
<dbReference type="AlphaFoldDB" id="A0A0T5NU04"/>
<keyword evidence="3" id="KW-1185">Reference proteome</keyword>
<comment type="caution">
    <text evidence="2">The sequence shown here is derived from an EMBL/GenBank/DDBJ whole genome shotgun (WGS) entry which is preliminary data.</text>
</comment>
<evidence type="ECO:0000313" key="2">
    <source>
        <dbReference type="EMBL" id="KRS12409.1"/>
    </source>
</evidence>
<accession>A0A0T5NU04</accession>
<name>A0A0T5NU04_9RHOB</name>
<dbReference type="EMBL" id="LAXJ01000010">
    <property type="protein sequence ID" value="KRS12409.1"/>
    <property type="molecule type" value="Genomic_DNA"/>
</dbReference>
<dbReference type="Proteomes" id="UP000051295">
    <property type="component" value="Unassembled WGS sequence"/>
</dbReference>
<evidence type="ECO:0000259" key="1">
    <source>
        <dbReference type="Pfam" id="PF13649"/>
    </source>
</evidence>